<keyword evidence="1" id="KW-0175">Coiled coil</keyword>
<comment type="caution">
    <text evidence="2">The sequence shown here is derived from an EMBL/GenBank/DDBJ whole genome shotgun (WGS) entry which is preliminary data.</text>
</comment>
<dbReference type="EMBL" id="CAJOBC010087841">
    <property type="protein sequence ID" value="CAF4361475.1"/>
    <property type="molecule type" value="Genomic_DNA"/>
</dbReference>
<name>A0A8S2UTA5_9BILA</name>
<evidence type="ECO:0000313" key="3">
    <source>
        <dbReference type="Proteomes" id="UP000681722"/>
    </source>
</evidence>
<sequence length="416" mass="48307">MVKQRKEPAYKMTHAKALELADKTAKQYQISLGSDTLPRLLLRNLTVTNRKSSNDLESVQHLGDDQRNPAVTYTGRIVISLSDRSVRIEACNNQLHQLNTIIEHELNENETNLQQLLARITRYGGDRNVQLLQLIDLNLLSSQSAYNETKIFETLKERYDECVAYDRSLIVYDLDSLIGVSKSESDSSTGKSSSFSIVNQNIYTYVRARFREAVVETARSTNDAKRVEKWGVAVTRQEFLLRQFCNDVGFARTRKEEDKDEDDRRKNEDFIQCVKCKDFYIENENKMGSCIHHDGFIYDNAAADLAYHSLFEAMLFLSKIESDVINDPDRREELERQKTKFKWICCGATLPTGGPIGGCKKGKHGFSSENQRLQHHQQRRQYEPIQRLDEDMIMEWETACREVYNNQWIELLRYRT</sequence>
<dbReference type="AlphaFoldDB" id="A0A8S2UTA5"/>
<evidence type="ECO:0000313" key="2">
    <source>
        <dbReference type="EMBL" id="CAF4361475.1"/>
    </source>
</evidence>
<proteinExistence type="predicted"/>
<feature type="coiled-coil region" evidence="1">
    <location>
        <begin position="88"/>
        <end position="119"/>
    </location>
</feature>
<protein>
    <submittedName>
        <fullName evidence="2">Uncharacterized protein</fullName>
    </submittedName>
</protein>
<organism evidence="2 3">
    <name type="scientific">Didymodactylos carnosus</name>
    <dbReference type="NCBI Taxonomy" id="1234261"/>
    <lineage>
        <taxon>Eukaryota</taxon>
        <taxon>Metazoa</taxon>
        <taxon>Spiralia</taxon>
        <taxon>Gnathifera</taxon>
        <taxon>Rotifera</taxon>
        <taxon>Eurotatoria</taxon>
        <taxon>Bdelloidea</taxon>
        <taxon>Philodinida</taxon>
        <taxon>Philodinidae</taxon>
        <taxon>Didymodactylos</taxon>
    </lineage>
</organism>
<gene>
    <name evidence="2" type="ORF">SRO942_LOCUS37365</name>
</gene>
<reference evidence="2" key="1">
    <citation type="submission" date="2021-02" db="EMBL/GenBank/DDBJ databases">
        <authorList>
            <person name="Nowell W R."/>
        </authorList>
    </citation>
    <scope>NUCLEOTIDE SEQUENCE</scope>
</reference>
<dbReference type="OrthoDB" id="10033615at2759"/>
<dbReference type="Proteomes" id="UP000681722">
    <property type="component" value="Unassembled WGS sequence"/>
</dbReference>
<accession>A0A8S2UTA5</accession>
<evidence type="ECO:0000256" key="1">
    <source>
        <dbReference type="SAM" id="Coils"/>
    </source>
</evidence>